<sequence>MIKKIFTLKLILFNIIANSQTVLTYVGNTATVTVQPQTLVYNGGGLELAGTGLINNSGNIMIVKDAAFASKVTVGTNSNFNLIYNGSNSYGQLYVKDIPQGDITGIVNKEYRSDYNNGITGRQQIGLPFFNYKIQDLVGVFPELNVTNLTNNSTGRFSLNSAFWWNHWKARFDQIAYGGSAYDAAGNPSSTFISPLTYYSLPRRNPNETYFWIPDTQKKIFKGTPASDVLTSNVQITLSGAYAGGFGINGNGSNIFGEKYYSYIHDPFLPKTPNWDANYGLNLYQLANPFLTNVDLRFIARDNEGTNASDGNFISNLAGVAYYTSSNVEWNITQGSTYPGTLVVLRTSDGYFQAGDTRSTMIKPLGAFMVKLNNNTSATLNLTKTRRFKEASRQDGVNYSVTAAKGASQENDGIAADKIVKQVAVVMYDTDGLEIDRTYYAVSPSAITGFSRQATLQAYTDERKIFTKEEKSEGGLDYNYNEKLYINEANEIAFKSKEIPLYIDYNEKPYTVKFEVYEKGDRVPDGLSNGNSFYFKNAQGQFVKIVDGESIAMSGSQNLGLYYEMPEGGTLGTDNTSLSQTIIAKKDAKWVVRFAKDWKNAKVEVYSAAGQLLSTKSQISTSANYVIPMDYQAKGIFLVRATSENGEVVIKKIVN</sequence>
<reference evidence="3 4" key="1">
    <citation type="submission" date="2019-03" db="EMBL/GenBank/DDBJ databases">
        <title>Genomic Encyclopedia of Type Strains, Phase III (KMG-III): the genomes of soil and plant-associated and newly described type strains.</title>
        <authorList>
            <person name="Whitman W."/>
        </authorList>
    </citation>
    <scope>NUCLEOTIDE SEQUENCE [LARGE SCALE GENOMIC DNA]</scope>
    <source>
        <strain evidence="3 4">CGMCC 1.12802</strain>
    </source>
</reference>
<protein>
    <submittedName>
        <fullName evidence="3">Putative secreted protein (Por secretion system target)</fullName>
    </submittedName>
</protein>
<dbReference type="NCBIfam" id="TIGR04183">
    <property type="entry name" value="Por_Secre_tail"/>
    <property type="match status" value="1"/>
</dbReference>
<evidence type="ECO:0000256" key="1">
    <source>
        <dbReference type="ARBA" id="ARBA00022729"/>
    </source>
</evidence>
<organism evidence="3 4">
    <name type="scientific">Epilithonimonas xixisoli</name>
    <dbReference type="NCBI Taxonomy" id="1476462"/>
    <lineage>
        <taxon>Bacteria</taxon>
        <taxon>Pseudomonadati</taxon>
        <taxon>Bacteroidota</taxon>
        <taxon>Flavobacteriia</taxon>
        <taxon>Flavobacteriales</taxon>
        <taxon>Weeksellaceae</taxon>
        <taxon>Chryseobacterium group</taxon>
        <taxon>Epilithonimonas</taxon>
    </lineage>
</organism>
<dbReference type="OrthoDB" id="1272926at2"/>
<accession>A0A4R8I539</accession>
<dbReference type="RefSeq" id="WP_133944055.1">
    <property type="nucleotide sequence ID" value="NZ_SOEO01000002.1"/>
</dbReference>
<keyword evidence="4" id="KW-1185">Reference proteome</keyword>
<dbReference type="AlphaFoldDB" id="A0A4R8I539"/>
<dbReference type="Proteomes" id="UP000295313">
    <property type="component" value="Unassembled WGS sequence"/>
</dbReference>
<name>A0A4R8I539_9FLAO</name>
<dbReference type="EMBL" id="SOEO01000002">
    <property type="protein sequence ID" value="TDX84007.1"/>
    <property type="molecule type" value="Genomic_DNA"/>
</dbReference>
<feature type="signal peptide" evidence="2">
    <location>
        <begin position="1"/>
        <end position="19"/>
    </location>
</feature>
<evidence type="ECO:0000313" key="3">
    <source>
        <dbReference type="EMBL" id="TDX84007.1"/>
    </source>
</evidence>
<proteinExistence type="predicted"/>
<keyword evidence="1 2" id="KW-0732">Signal</keyword>
<gene>
    <name evidence="3" type="ORF">B0I22_1596</name>
</gene>
<dbReference type="InterPro" id="IPR026444">
    <property type="entry name" value="Secre_tail"/>
</dbReference>
<comment type="caution">
    <text evidence="3">The sequence shown here is derived from an EMBL/GenBank/DDBJ whole genome shotgun (WGS) entry which is preliminary data.</text>
</comment>
<feature type="chain" id="PRO_5020860865" evidence="2">
    <location>
        <begin position="20"/>
        <end position="655"/>
    </location>
</feature>
<evidence type="ECO:0000256" key="2">
    <source>
        <dbReference type="SAM" id="SignalP"/>
    </source>
</evidence>
<evidence type="ECO:0000313" key="4">
    <source>
        <dbReference type="Proteomes" id="UP000295313"/>
    </source>
</evidence>